<dbReference type="InterPro" id="IPR033373">
    <property type="entry name" value="SKAP"/>
</dbReference>
<protein>
    <recommendedName>
        <fullName evidence="4">Small kinetochore-associated protein</fullName>
    </recommendedName>
</protein>
<dbReference type="EMBL" id="JAFDVH010000018">
    <property type="protein sequence ID" value="KAG7461244.1"/>
    <property type="molecule type" value="Genomic_DNA"/>
</dbReference>
<comment type="caution">
    <text evidence="2">The sequence shown here is derived from an EMBL/GenBank/DDBJ whole genome shotgun (WGS) entry which is preliminary data.</text>
</comment>
<dbReference type="AlphaFoldDB" id="A0A9D3PL67"/>
<keyword evidence="3" id="KW-1185">Reference proteome</keyword>
<evidence type="ECO:0000313" key="2">
    <source>
        <dbReference type="EMBL" id="KAG7461244.1"/>
    </source>
</evidence>
<keyword evidence="1" id="KW-0175">Coiled coil</keyword>
<evidence type="ECO:0008006" key="4">
    <source>
        <dbReference type="Google" id="ProtNLM"/>
    </source>
</evidence>
<gene>
    <name evidence="2" type="ORF">MATL_G00208120</name>
</gene>
<dbReference type="GO" id="GO:0000776">
    <property type="term" value="C:kinetochore"/>
    <property type="evidence" value="ECO:0007669"/>
    <property type="project" value="InterPro"/>
</dbReference>
<reference evidence="2" key="1">
    <citation type="submission" date="2021-01" db="EMBL/GenBank/DDBJ databases">
        <authorList>
            <person name="Zahm M."/>
            <person name="Roques C."/>
            <person name="Cabau C."/>
            <person name="Klopp C."/>
            <person name="Donnadieu C."/>
            <person name="Jouanno E."/>
            <person name="Lampietro C."/>
            <person name="Louis A."/>
            <person name="Herpin A."/>
            <person name="Echchiki A."/>
            <person name="Berthelot C."/>
            <person name="Parey E."/>
            <person name="Roest-Crollius H."/>
            <person name="Braasch I."/>
            <person name="Postlethwait J."/>
            <person name="Bobe J."/>
            <person name="Montfort J."/>
            <person name="Bouchez O."/>
            <person name="Begum T."/>
            <person name="Mejri S."/>
            <person name="Adams A."/>
            <person name="Chen W.-J."/>
            <person name="Guiguen Y."/>
        </authorList>
    </citation>
    <scope>NUCLEOTIDE SEQUENCE</scope>
    <source>
        <strain evidence="2">YG-15Mar2019-1</strain>
        <tissue evidence="2">Brain</tissue>
    </source>
</reference>
<dbReference type="GO" id="GO:0000070">
    <property type="term" value="P:mitotic sister chromatid segregation"/>
    <property type="evidence" value="ECO:0007669"/>
    <property type="project" value="TreeGrafter"/>
</dbReference>
<feature type="coiled-coil region" evidence="1">
    <location>
        <begin position="173"/>
        <end position="228"/>
    </location>
</feature>
<proteinExistence type="predicted"/>
<dbReference type="PANTHER" id="PTHR31940">
    <property type="entry name" value="SMALL KINETOCHORE-ASSOCIATED PROTEIN"/>
    <property type="match status" value="1"/>
</dbReference>
<name>A0A9D3PL67_MEGAT</name>
<evidence type="ECO:0000313" key="3">
    <source>
        <dbReference type="Proteomes" id="UP001046870"/>
    </source>
</evidence>
<organism evidence="2 3">
    <name type="scientific">Megalops atlanticus</name>
    <name type="common">Tarpon</name>
    <name type="synonym">Clupea gigantea</name>
    <dbReference type="NCBI Taxonomy" id="7932"/>
    <lineage>
        <taxon>Eukaryota</taxon>
        <taxon>Metazoa</taxon>
        <taxon>Chordata</taxon>
        <taxon>Craniata</taxon>
        <taxon>Vertebrata</taxon>
        <taxon>Euteleostomi</taxon>
        <taxon>Actinopterygii</taxon>
        <taxon>Neopterygii</taxon>
        <taxon>Teleostei</taxon>
        <taxon>Elopiformes</taxon>
        <taxon>Megalopidae</taxon>
        <taxon>Megalops</taxon>
    </lineage>
</organism>
<dbReference type="GO" id="GO:0007051">
    <property type="term" value="P:spindle organization"/>
    <property type="evidence" value="ECO:0007669"/>
    <property type="project" value="InterPro"/>
</dbReference>
<dbReference type="PANTHER" id="PTHR31940:SF2">
    <property type="entry name" value="SMALL KINETOCHORE-ASSOCIATED PROTEIN"/>
    <property type="match status" value="1"/>
</dbReference>
<sequence length="233" mass="26999">MSSKIPVQIENRQTERTKLKGTVCPADNMKKEVQKFEFKETTMPPNFNFATKTENGVLKPQNNVPRKKQTAKVYKGPTARLEAELRDQNRLLEALNVDLQKSLSESKEKVAQLEQQYTELQGENSESQRQLETYRSLLVACEIDPISGERIAEIAEKQRTDVVNMSAELTSELLKFSEQCMEHRKQLEQQQQNMKALREAREQQAKEREAFLLEVQEMEKALEKAEQLLLEEL</sequence>
<dbReference type="GO" id="GO:0035371">
    <property type="term" value="C:microtubule plus-end"/>
    <property type="evidence" value="ECO:0007669"/>
    <property type="project" value="TreeGrafter"/>
</dbReference>
<accession>A0A9D3PL67</accession>
<dbReference type="Proteomes" id="UP001046870">
    <property type="component" value="Chromosome 18"/>
</dbReference>
<evidence type="ECO:0000256" key="1">
    <source>
        <dbReference type="SAM" id="Coils"/>
    </source>
</evidence>
<dbReference type="GO" id="GO:0034451">
    <property type="term" value="C:centriolar satellite"/>
    <property type="evidence" value="ECO:0007669"/>
    <property type="project" value="TreeGrafter"/>
</dbReference>
<dbReference type="GO" id="GO:0051988">
    <property type="term" value="P:regulation of attachment of spindle microtubules to kinetochore"/>
    <property type="evidence" value="ECO:0007669"/>
    <property type="project" value="InterPro"/>
</dbReference>
<dbReference type="OrthoDB" id="9940269at2759"/>
<feature type="coiled-coil region" evidence="1">
    <location>
        <begin position="78"/>
        <end position="137"/>
    </location>
</feature>
<dbReference type="GO" id="GO:0072686">
    <property type="term" value="C:mitotic spindle"/>
    <property type="evidence" value="ECO:0007669"/>
    <property type="project" value="TreeGrafter"/>
</dbReference>